<comment type="caution">
    <text evidence="1">The sequence shown here is derived from an EMBL/GenBank/DDBJ whole genome shotgun (WGS) entry which is preliminary data.</text>
</comment>
<sequence>MSKTAEFNPKDQNIFKQFKDNHIEYELTNIFEILLPFWECTKSIVAETETDIDRFSKIILQTIEADITSQKEICAFLGIKEASFVTVQFHFLIKNEMIIESIKDNETHYQITHNGKAFLQKKKKLKSLETIPFRFKYNDLLQSFFNPDIAIDRQGNKKENIKKATEYKLLETRLLDYKIIKIKHNNKPNKINTLELATFFNQQHPTLSFFDEETNKIETHRRSISFLAIEYSDITGSKRYDIRRHKKTVHKFDKNDLEENLSKCVTDYFAKFPL</sequence>
<dbReference type="Proteomes" id="UP000625976">
    <property type="component" value="Unassembled WGS sequence"/>
</dbReference>
<dbReference type="RefSeq" id="WP_188465120.1">
    <property type="nucleotide sequence ID" value="NZ_BMFQ01000003.1"/>
</dbReference>
<gene>
    <name evidence="1" type="ORF">GCM10010976_23500</name>
</gene>
<organism evidence="1 2">
    <name type="scientific">Bizionia arctica</name>
    <dbReference type="NCBI Taxonomy" id="1495645"/>
    <lineage>
        <taxon>Bacteria</taxon>
        <taxon>Pseudomonadati</taxon>
        <taxon>Bacteroidota</taxon>
        <taxon>Flavobacteriia</taxon>
        <taxon>Flavobacteriales</taxon>
        <taxon>Flavobacteriaceae</taxon>
        <taxon>Bizionia</taxon>
    </lineage>
</organism>
<dbReference type="AlphaFoldDB" id="A0A917GMX9"/>
<protein>
    <submittedName>
        <fullName evidence="1">Uncharacterized protein</fullName>
    </submittedName>
</protein>
<evidence type="ECO:0000313" key="2">
    <source>
        <dbReference type="Proteomes" id="UP000625976"/>
    </source>
</evidence>
<reference evidence="1" key="1">
    <citation type="journal article" date="2014" name="Int. J. Syst. Evol. Microbiol.">
        <title>Complete genome sequence of Corynebacterium casei LMG S-19264T (=DSM 44701T), isolated from a smear-ripened cheese.</title>
        <authorList>
            <consortium name="US DOE Joint Genome Institute (JGI-PGF)"/>
            <person name="Walter F."/>
            <person name="Albersmeier A."/>
            <person name="Kalinowski J."/>
            <person name="Ruckert C."/>
        </authorList>
    </citation>
    <scope>NUCLEOTIDE SEQUENCE</scope>
    <source>
        <strain evidence="1">CGMCC 1.12751</strain>
    </source>
</reference>
<keyword evidence="2" id="KW-1185">Reference proteome</keyword>
<name>A0A917GMX9_9FLAO</name>
<evidence type="ECO:0000313" key="1">
    <source>
        <dbReference type="EMBL" id="GGG51628.1"/>
    </source>
</evidence>
<proteinExistence type="predicted"/>
<reference evidence="1" key="2">
    <citation type="submission" date="2020-09" db="EMBL/GenBank/DDBJ databases">
        <authorList>
            <person name="Sun Q."/>
            <person name="Zhou Y."/>
        </authorList>
    </citation>
    <scope>NUCLEOTIDE SEQUENCE</scope>
    <source>
        <strain evidence="1">CGMCC 1.12751</strain>
    </source>
</reference>
<dbReference type="EMBL" id="BMFQ01000003">
    <property type="protein sequence ID" value="GGG51628.1"/>
    <property type="molecule type" value="Genomic_DNA"/>
</dbReference>
<accession>A0A917GMX9</accession>